<dbReference type="Proteomes" id="UP000176101">
    <property type="component" value="Unassembled WGS sequence"/>
</dbReference>
<keyword evidence="9" id="KW-1185">Reference proteome</keyword>
<feature type="transmembrane region" description="Helical" evidence="6">
    <location>
        <begin position="53"/>
        <end position="72"/>
    </location>
</feature>
<reference evidence="8 9" key="1">
    <citation type="journal article" date="2016" name="Front. Microbiol.">
        <title>Comparative Genomics Analysis of Streptomyces Species Reveals Their Adaptation to the Marine Environment and Their Diversity at the Genomic Level.</title>
        <authorList>
            <person name="Tian X."/>
            <person name="Zhang Z."/>
            <person name="Yang T."/>
            <person name="Chen M."/>
            <person name="Li J."/>
            <person name="Chen F."/>
            <person name="Yang J."/>
            <person name="Li W."/>
            <person name="Zhang B."/>
            <person name="Zhang Z."/>
            <person name="Wu J."/>
            <person name="Zhang C."/>
            <person name="Long L."/>
            <person name="Xiao J."/>
        </authorList>
    </citation>
    <scope>NUCLEOTIDE SEQUENCE [LARGE SCALE GENOMIC DNA]</scope>
    <source>
        <strain evidence="8 9">SCSIO 02100</strain>
    </source>
</reference>
<feature type="transmembrane region" description="Helical" evidence="6">
    <location>
        <begin position="21"/>
        <end position="41"/>
    </location>
</feature>
<keyword evidence="5 6" id="KW-0472">Membrane</keyword>
<organism evidence="8 9">
    <name type="scientific">Streptomyces oceani</name>
    <dbReference type="NCBI Taxonomy" id="1075402"/>
    <lineage>
        <taxon>Bacteria</taxon>
        <taxon>Bacillati</taxon>
        <taxon>Actinomycetota</taxon>
        <taxon>Actinomycetes</taxon>
        <taxon>Kitasatosporales</taxon>
        <taxon>Streptomycetaceae</taxon>
        <taxon>Streptomyces</taxon>
    </lineage>
</organism>
<evidence type="ECO:0000313" key="8">
    <source>
        <dbReference type="EMBL" id="OEV05643.1"/>
    </source>
</evidence>
<evidence type="ECO:0000256" key="4">
    <source>
        <dbReference type="ARBA" id="ARBA00022989"/>
    </source>
</evidence>
<comment type="caution">
    <text evidence="8">The sequence shown here is derived from an EMBL/GenBank/DDBJ whole genome shotgun (WGS) entry which is preliminary data.</text>
</comment>
<accession>A0A1E7KP20</accession>
<dbReference type="GO" id="GO:0006825">
    <property type="term" value="P:copper ion transport"/>
    <property type="evidence" value="ECO:0007669"/>
    <property type="project" value="InterPro"/>
</dbReference>
<evidence type="ECO:0000256" key="1">
    <source>
        <dbReference type="ARBA" id="ARBA00004651"/>
    </source>
</evidence>
<evidence type="ECO:0000256" key="6">
    <source>
        <dbReference type="SAM" id="Phobius"/>
    </source>
</evidence>
<evidence type="ECO:0000313" key="9">
    <source>
        <dbReference type="Proteomes" id="UP000176101"/>
    </source>
</evidence>
<comment type="subcellular location">
    <subcellularLocation>
        <location evidence="1">Cell membrane</location>
        <topology evidence="1">Multi-pass membrane protein</topology>
    </subcellularLocation>
</comment>
<keyword evidence="2" id="KW-1003">Cell membrane</keyword>
<dbReference type="PANTHER" id="PTHR34820:SF4">
    <property type="entry name" value="INNER MEMBRANE PROTEIN YEBZ"/>
    <property type="match status" value="1"/>
</dbReference>
<dbReference type="Pfam" id="PF05425">
    <property type="entry name" value="CopD"/>
    <property type="match status" value="1"/>
</dbReference>
<name>A0A1E7KP20_9ACTN</name>
<dbReference type="InterPro" id="IPR008457">
    <property type="entry name" value="Cu-R_CopD_dom"/>
</dbReference>
<evidence type="ECO:0000256" key="5">
    <source>
        <dbReference type="ARBA" id="ARBA00023136"/>
    </source>
</evidence>
<evidence type="ECO:0000259" key="7">
    <source>
        <dbReference type="Pfam" id="PF05425"/>
    </source>
</evidence>
<protein>
    <recommendedName>
        <fullName evidence="7">Copper resistance protein D domain-containing protein</fullName>
    </recommendedName>
</protein>
<dbReference type="AlphaFoldDB" id="A0A1E7KP20"/>
<sequence>MVTASDHPARHARPRSPRRTVLIWSLVATGALTALYGPAMATALTGELQAPGAGSAALLRTGLFLCLAVLLGELAGARMAQSVPDGPALLPRSWATVTAVVGVVCAEAQILWLDNGGWIGSAGGADRFEAYGTRTGALAHLAANGFLLAALCIGTKRRGWAALPLSLVVLAEALRAHPEDNTPLLGSLLTFVHLTAAALWVGGLVYVLRTWRMWRHRAAPARALMGRYTRLAAAAFGAVVVTGTLSTLRRLPLNAVFDTAYGQTLLVKLTLFGVVSALALAARRHLAADRDPAGVSGPARTESLVLVAVMVVSALLTVMPLPK</sequence>
<feature type="transmembrane region" description="Helical" evidence="6">
    <location>
        <begin position="260"/>
        <end position="282"/>
    </location>
</feature>
<dbReference type="EMBL" id="LJGU01000094">
    <property type="protein sequence ID" value="OEV05643.1"/>
    <property type="molecule type" value="Genomic_DNA"/>
</dbReference>
<feature type="transmembrane region" description="Helical" evidence="6">
    <location>
        <begin position="160"/>
        <end position="178"/>
    </location>
</feature>
<feature type="domain" description="Copper resistance protein D" evidence="7">
    <location>
        <begin position="223"/>
        <end position="316"/>
    </location>
</feature>
<feature type="transmembrane region" description="Helical" evidence="6">
    <location>
        <begin position="93"/>
        <end position="113"/>
    </location>
</feature>
<dbReference type="GO" id="GO:0005886">
    <property type="term" value="C:plasma membrane"/>
    <property type="evidence" value="ECO:0007669"/>
    <property type="project" value="UniProtKB-SubCell"/>
</dbReference>
<feature type="transmembrane region" description="Helical" evidence="6">
    <location>
        <begin position="303"/>
        <end position="321"/>
    </location>
</feature>
<keyword evidence="4 6" id="KW-1133">Transmembrane helix</keyword>
<dbReference type="PATRIC" id="fig|1075402.3.peg.3863"/>
<proteinExistence type="predicted"/>
<feature type="transmembrane region" description="Helical" evidence="6">
    <location>
        <begin position="184"/>
        <end position="208"/>
    </location>
</feature>
<gene>
    <name evidence="8" type="ORF">AN216_02370</name>
</gene>
<feature type="transmembrane region" description="Helical" evidence="6">
    <location>
        <begin position="228"/>
        <end position="248"/>
    </location>
</feature>
<feature type="transmembrane region" description="Helical" evidence="6">
    <location>
        <begin position="133"/>
        <end position="153"/>
    </location>
</feature>
<dbReference type="OrthoDB" id="4270482at2"/>
<evidence type="ECO:0000256" key="3">
    <source>
        <dbReference type="ARBA" id="ARBA00022692"/>
    </source>
</evidence>
<dbReference type="InterPro" id="IPR032694">
    <property type="entry name" value="CopC/D"/>
</dbReference>
<evidence type="ECO:0000256" key="2">
    <source>
        <dbReference type="ARBA" id="ARBA00022475"/>
    </source>
</evidence>
<dbReference type="PANTHER" id="PTHR34820">
    <property type="entry name" value="INNER MEMBRANE PROTEIN YEBZ"/>
    <property type="match status" value="1"/>
</dbReference>
<keyword evidence="3 6" id="KW-0812">Transmembrane</keyword>
<dbReference type="RefSeq" id="WP_070194891.1">
    <property type="nucleotide sequence ID" value="NZ_LJGU01000094.1"/>
</dbReference>
<dbReference type="STRING" id="1075402.AN216_02370"/>